<name>A0ABS8RG51_DATST</name>
<comment type="caution">
    <text evidence="1">The sequence shown here is derived from an EMBL/GenBank/DDBJ whole genome shotgun (WGS) entry which is preliminary data.</text>
</comment>
<feature type="non-terminal residue" evidence="1">
    <location>
        <position position="1"/>
    </location>
</feature>
<protein>
    <submittedName>
        <fullName evidence="1">Uncharacterized protein</fullName>
    </submittedName>
</protein>
<evidence type="ECO:0000313" key="2">
    <source>
        <dbReference type="Proteomes" id="UP000823775"/>
    </source>
</evidence>
<accession>A0ABS8RG51</accession>
<evidence type="ECO:0000313" key="1">
    <source>
        <dbReference type="EMBL" id="MCD7445893.1"/>
    </source>
</evidence>
<keyword evidence="2" id="KW-1185">Reference proteome</keyword>
<reference evidence="1 2" key="1">
    <citation type="journal article" date="2021" name="BMC Genomics">
        <title>Datura genome reveals duplications of psychoactive alkaloid biosynthetic genes and high mutation rate following tissue culture.</title>
        <authorList>
            <person name="Rajewski A."/>
            <person name="Carter-House D."/>
            <person name="Stajich J."/>
            <person name="Litt A."/>
        </authorList>
    </citation>
    <scope>NUCLEOTIDE SEQUENCE [LARGE SCALE GENOMIC DNA]</scope>
    <source>
        <strain evidence="1">AR-01</strain>
    </source>
</reference>
<sequence length="105" mass="12055">KREAKSERGGTGHSIVMLAEGVEGDGEVWWLGEFRWRWWRRSAECSPVGVNGGVSGGSLVEREKRGVSMLVRWFHRRNIVAAMRCWPERKKTKGKIKDEGKERDT</sequence>
<proteinExistence type="predicted"/>
<organism evidence="1 2">
    <name type="scientific">Datura stramonium</name>
    <name type="common">Jimsonweed</name>
    <name type="synonym">Common thornapple</name>
    <dbReference type="NCBI Taxonomy" id="4076"/>
    <lineage>
        <taxon>Eukaryota</taxon>
        <taxon>Viridiplantae</taxon>
        <taxon>Streptophyta</taxon>
        <taxon>Embryophyta</taxon>
        <taxon>Tracheophyta</taxon>
        <taxon>Spermatophyta</taxon>
        <taxon>Magnoliopsida</taxon>
        <taxon>eudicotyledons</taxon>
        <taxon>Gunneridae</taxon>
        <taxon>Pentapetalae</taxon>
        <taxon>asterids</taxon>
        <taxon>lamiids</taxon>
        <taxon>Solanales</taxon>
        <taxon>Solanaceae</taxon>
        <taxon>Solanoideae</taxon>
        <taxon>Datureae</taxon>
        <taxon>Datura</taxon>
    </lineage>
</organism>
<dbReference type="EMBL" id="JACEIK010000002">
    <property type="protein sequence ID" value="MCD7445893.1"/>
    <property type="molecule type" value="Genomic_DNA"/>
</dbReference>
<gene>
    <name evidence="1" type="ORF">HAX54_015618</name>
</gene>
<dbReference type="Proteomes" id="UP000823775">
    <property type="component" value="Unassembled WGS sequence"/>
</dbReference>